<name>A0A8F5BQT9_SACSH</name>
<dbReference type="GO" id="GO:0002128">
    <property type="term" value="P:tRNA nucleoside ribose methylation"/>
    <property type="evidence" value="ECO:0007669"/>
    <property type="project" value="TreeGrafter"/>
</dbReference>
<protein>
    <submittedName>
        <fullName evidence="5">tRNA (Cytidine(32)/uridine(32)-2'-O)-methyltransferase</fullName>
        <ecNumber evidence="5">2.1.1.200</ecNumber>
    </submittedName>
</protein>
<dbReference type="EC" id="2.1.1.200" evidence="5"/>
<evidence type="ECO:0000256" key="1">
    <source>
        <dbReference type="ARBA" id="ARBA00022603"/>
    </source>
</evidence>
<evidence type="ECO:0000256" key="3">
    <source>
        <dbReference type="ARBA" id="ARBA00022691"/>
    </source>
</evidence>
<dbReference type="GO" id="GO:0003723">
    <property type="term" value="F:RNA binding"/>
    <property type="evidence" value="ECO:0007669"/>
    <property type="project" value="InterPro"/>
</dbReference>
<evidence type="ECO:0000259" key="4">
    <source>
        <dbReference type="Pfam" id="PF00588"/>
    </source>
</evidence>
<evidence type="ECO:0000256" key="2">
    <source>
        <dbReference type="ARBA" id="ARBA00022679"/>
    </source>
</evidence>
<dbReference type="InterPro" id="IPR001537">
    <property type="entry name" value="SpoU_MeTrfase"/>
</dbReference>
<keyword evidence="3" id="KW-0949">S-adenosyl-L-methionine</keyword>
<sequence>MIRVVLVEPEGEYNIGFVARLCRNFLVDELYIVNPRANVSEAFKFSAGGKEFLEKAKIVNSFDEAINDVDIKIATSSIADNNGDILRKSIRPWELLSLIQGKKVALVFGRESVGLTREEIFKCDFLLYIPANPSYPVLNLSHAVGIVLYEIWKNRELLNNPQTSTISDQSIKLIDKYAEILYKMLKRSDDDYKMYIALKRAIIKGVKDEEEARVIVHFLRKLYTRIIHNEKEMNNVS</sequence>
<organism evidence="5 6">
    <name type="scientific">Saccharolobus shibatae (strain ATCC 51178 / DSM 5389 / JCM 8931 / NBRC 15437 / B12)</name>
    <name type="common">Sulfolobus shibatae</name>
    <dbReference type="NCBI Taxonomy" id="523848"/>
    <lineage>
        <taxon>Archaea</taxon>
        <taxon>Thermoproteota</taxon>
        <taxon>Thermoprotei</taxon>
        <taxon>Sulfolobales</taxon>
        <taxon>Sulfolobaceae</taxon>
        <taxon>Saccharolobus</taxon>
    </lineage>
</organism>
<dbReference type="EMBL" id="CP077717">
    <property type="protein sequence ID" value="QXJ29781.1"/>
    <property type="molecule type" value="Genomic_DNA"/>
</dbReference>
<dbReference type="InterPro" id="IPR053648">
    <property type="entry name" value="tRNA_Cytidine-2'-O-MTase"/>
</dbReference>
<feature type="domain" description="tRNA/rRNA methyltransferase SpoU type" evidence="4">
    <location>
        <begin position="2"/>
        <end position="149"/>
    </location>
</feature>
<dbReference type="KEGG" id="sshi:J5U23_02665"/>
<dbReference type="GO" id="GO:0005829">
    <property type="term" value="C:cytosol"/>
    <property type="evidence" value="ECO:0007669"/>
    <property type="project" value="TreeGrafter"/>
</dbReference>
<dbReference type="PANTHER" id="PTHR42786">
    <property type="entry name" value="TRNA/RRNA METHYLTRANSFERASE"/>
    <property type="match status" value="1"/>
</dbReference>
<dbReference type="Pfam" id="PF00588">
    <property type="entry name" value="SpoU_methylase"/>
    <property type="match status" value="1"/>
</dbReference>
<dbReference type="PIRSF" id="PIRSF004808">
    <property type="entry name" value="LasT"/>
    <property type="match status" value="1"/>
</dbReference>
<dbReference type="PANTHER" id="PTHR42786:SF2">
    <property type="entry name" value="TRNA (CYTIDINE_URIDINE-2'-O-)-METHYLTRANSFERASE TRMJ"/>
    <property type="match status" value="1"/>
</dbReference>
<keyword evidence="2 5" id="KW-0808">Transferase</keyword>
<dbReference type="GO" id="GO:0160206">
    <property type="term" value="F:tRNA (cytidine(32)/uridine(32)-2'-O)-methyltransferase activity"/>
    <property type="evidence" value="ECO:0007669"/>
    <property type="project" value="UniProtKB-EC"/>
</dbReference>
<dbReference type="GeneID" id="65564140"/>
<accession>A0A8F5BQT9</accession>
<evidence type="ECO:0000313" key="6">
    <source>
        <dbReference type="Proteomes" id="UP000694018"/>
    </source>
</evidence>
<dbReference type="CDD" id="cd18093">
    <property type="entry name" value="SpoU-like_TrmJ"/>
    <property type="match status" value="1"/>
</dbReference>
<dbReference type="Proteomes" id="UP000694018">
    <property type="component" value="Chromosome"/>
</dbReference>
<evidence type="ECO:0000313" key="5">
    <source>
        <dbReference type="EMBL" id="QXJ29781.1"/>
    </source>
</evidence>
<keyword evidence="1 5" id="KW-0489">Methyltransferase</keyword>
<dbReference type="NCBIfam" id="NF041077">
    <property type="entry name" value="tRNAmeth_TrmJ_Sulfolob"/>
    <property type="match status" value="1"/>
</dbReference>
<dbReference type="InterPro" id="IPR004384">
    <property type="entry name" value="RNA_MeTrfase_TrmJ/LasT"/>
</dbReference>
<gene>
    <name evidence="5" type="ORF">J5U23_02665</name>
</gene>
<dbReference type="RefSeq" id="WP_218258546.1">
    <property type="nucleotide sequence ID" value="NZ_CP077717.1"/>
</dbReference>
<proteinExistence type="predicted"/>
<dbReference type="NCBIfam" id="TIGR00050">
    <property type="entry name" value="rRNA_methyl_1"/>
    <property type="match status" value="1"/>
</dbReference>
<dbReference type="AlphaFoldDB" id="A0A8F5BQT9"/>
<dbReference type="OrthoDB" id="372184at2157"/>
<reference evidence="5" key="1">
    <citation type="journal article" date="2021" name="Environ. Microbiol.">
        <title>New insights into the diversity and evolution of the archaeal mobilome from three complete genomes of Saccharolobus shibatae.</title>
        <authorList>
            <person name="Medvedeva S."/>
            <person name="Brandt D."/>
            <person name="Cvirkaite-Krupovic V."/>
            <person name="Liu Y."/>
            <person name="Severinov K."/>
            <person name="Ishino S."/>
            <person name="Ishino Y."/>
            <person name="Prangishvili D."/>
            <person name="Kalinowski J."/>
            <person name="Krupovic M."/>
        </authorList>
    </citation>
    <scope>NUCLEOTIDE SEQUENCE</scope>
    <source>
        <strain evidence="5">B12</strain>
    </source>
</reference>